<evidence type="ECO:0000256" key="1">
    <source>
        <dbReference type="SAM" id="Phobius"/>
    </source>
</evidence>
<gene>
    <name evidence="2" type="ORF">GN330_04850</name>
</gene>
<keyword evidence="1" id="KW-0472">Membrane</keyword>
<organism evidence="2 3">
    <name type="scientific">Nitratireductor arenosus</name>
    <dbReference type="NCBI Taxonomy" id="2682096"/>
    <lineage>
        <taxon>Bacteria</taxon>
        <taxon>Pseudomonadati</taxon>
        <taxon>Pseudomonadota</taxon>
        <taxon>Alphaproteobacteria</taxon>
        <taxon>Hyphomicrobiales</taxon>
        <taxon>Phyllobacteriaceae</taxon>
        <taxon>Nitratireductor</taxon>
    </lineage>
</organism>
<evidence type="ECO:0000313" key="3">
    <source>
        <dbReference type="Proteomes" id="UP000463224"/>
    </source>
</evidence>
<dbReference type="Proteomes" id="UP000463224">
    <property type="component" value="Unassembled WGS sequence"/>
</dbReference>
<accession>A0A844Q911</accession>
<dbReference type="EMBL" id="WPHG01000001">
    <property type="protein sequence ID" value="MVA96576.1"/>
    <property type="molecule type" value="Genomic_DNA"/>
</dbReference>
<evidence type="ECO:0000313" key="2">
    <source>
        <dbReference type="EMBL" id="MVA96576.1"/>
    </source>
</evidence>
<protein>
    <submittedName>
        <fullName evidence="2">TPM domain-containing protein</fullName>
    </submittedName>
</protein>
<dbReference type="PANTHER" id="PTHR30373:SF8">
    <property type="entry name" value="BLL7265 PROTEIN"/>
    <property type="match status" value="1"/>
</dbReference>
<dbReference type="PANTHER" id="PTHR30373">
    <property type="entry name" value="UPF0603 PROTEIN YGCG"/>
    <property type="match status" value="1"/>
</dbReference>
<proteinExistence type="predicted"/>
<sequence length="212" mass="23216">METPVLSPAERQRVHEAIAAAEARTAGEIFCVLARRSDDYFFPAAFMLAAGILITGTVAAMAMERLWADIGLVAFALSQATAFSAALAVIRLFPALRLHLVPRRLRYRRAHDNAVKQFLAHNVHRTEGRTGVLVFLSLAERYGEIVADAGIDAKVTQKNWDDAVARLTARAAETRIADGFVETVGLAADLLARHFPKDAENANELDDHLVEL</sequence>
<feature type="transmembrane region" description="Helical" evidence="1">
    <location>
        <begin position="40"/>
        <end position="62"/>
    </location>
</feature>
<feature type="transmembrane region" description="Helical" evidence="1">
    <location>
        <begin position="74"/>
        <end position="96"/>
    </location>
</feature>
<comment type="caution">
    <text evidence="2">The sequence shown here is derived from an EMBL/GenBank/DDBJ whole genome shotgun (WGS) entry which is preliminary data.</text>
</comment>
<keyword evidence="1" id="KW-0812">Transmembrane</keyword>
<reference evidence="2 3" key="1">
    <citation type="submission" date="2019-12" db="EMBL/GenBank/DDBJ databases">
        <title>Nitratireductor arenosus sp. nov., Isolated from sea sand, Jeju island, South Korea.</title>
        <authorList>
            <person name="Kim W."/>
        </authorList>
    </citation>
    <scope>NUCLEOTIDE SEQUENCE [LARGE SCALE GENOMIC DNA]</scope>
    <source>
        <strain evidence="2 3">CAU 1489</strain>
    </source>
</reference>
<dbReference type="Gene3D" id="3.10.310.50">
    <property type="match status" value="1"/>
</dbReference>
<keyword evidence="1" id="KW-1133">Transmembrane helix</keyword>
<dbReference type="AlphaFoldDB" id="A0A844Q911"/>
<keyword evidence="3" id="KW-1185">Reference proteome</keyword>
<name>A0A844Q911_9HYPH</name>
<dbReference type="RefSeq" id="WP_156711503.1">
    <property type="nucleotide sequence ID" value="NZ_WPHG01000001.1"/>
</dbReference>